<comment type="caution">
    <text evidence="2">The sequence shown here is derived from an EMBL/GenBank/DDBJ whole genome shotgun (WGS) entry which is preliminary data.</text>
</comment>
<accession>A0AAD7RQU2</accession>
<proteinExistence type="predicted"/>
<dbReference type="EMBL" id="JAINUG010000192">
    <property type="protein sequence ID" value="KAJ8388622.1"/>
    <property type="molecule type" value="Genomic_DNA"/>
</dbReference>
<gene>
    <name evidence="2" type="ORF">AAFF_G00131870</name>
</gene>
<evidence type="ECO:0000256" key="1">
    <source>
        <dbReference type="SAM" id="MobiDB-lite"/>
    </source>
</evidence>
<dbReference type="Proteomes" id="UP001221898">
    <property type="component" value="Unassembled WGS sequence"/>
</dbReference>
<reference evidence="2" key="1">
    <citation type="journal article" date="2023" name="Science">
        <title>Genome structures resolve the early diversification of teleost fishes.</title>
        <authorList>
            <person name="Parey E."/>
            <person name="Louis A."/>
            <person name="Montfort J."/>
            <person name="Bouchez O."/>
            <person name="Roques C."/>
            <person name="Iampietro C."/>
            <person name="Lluch J."/>
            <person name="Castinel A."/>
            <person name="Donnadieu C."/>
            <person name="Desvignes T."/>
            <person name="Floi Bucao C."/>
            <person name="Jouanno E."/>
            <person name="Wen M."/>
            <person name="Mejri S."/>
            <person name="Dirks R."/>
            <person name="Jansen H."/>
            <person name="Henkel C."/>
            <person name="Chen W.J."/>
            <person name="Zahm M."/>
            <person name="Cabau C."/>
            <person name="Klopp C."/>
            <person name="Thompson A.W."/>
            <person name="Robinson-Rechavi M."/>
            <person name="Braasch I."/>
            <person name="Lecointre G."/>
            <person name="Bobe J."/>
            <person name="Postlethwait J.H."/>
            <person name="Berthelot C."/>
            <person name="Roest Crollius H."/>
            <person name="Guiguen Y."/>
        </authorList>
    </citation>
    <scope>NUCLEOTIDE SEQUENCE</scope>
    <source>
        <strain evidence="2">NC1722</strain>
    </source>
</reference>
<evidence type="ECO:0000313" key="3">
    <source>
        <dbReference type="Proteomes" id="UP001221898"/>
    </source>
</evidence>
<organism evidence="2 3">
    <name type="scientific">Aldrovandia affinis</name>
    <dbReference type="NCBI Taxonomy" id="143900"/>
    <lineage>
        <taxon>Eukaryota</taxon>
        <taxon>Metazoa</taxon>
        <taxon>Chordata</taxon>
        <taxon>Craniata</taxon>
        <taxon>Vertebrata</taxon>
        <taxon>Euteleostomi</taxon>
        <taxon>Actinopterygii</taxon>
        <taxon>Neopterygii</taxon>
        <taxon>Teleostei</taxon>
        <taxon>Notacanthiformes</taxon>
        <taxon>Halosauridae</taxon>
        <taxon>Aldrovandia</taxon>
    </lineage>
</organism>
<dbReference type="AlphaFoldDB" id="A0AAD7RQU2"/>
<keyword evidence="3" id="KW-1185">Reference proteome</keyword>
<feature type="compositionally biased region" description="Pro residues" evidence="1">
    <location>
        <begin position="98"/>
        <end position="110"/>
    </location>
</feature>
<feature type="region of interest" description="Disordered" evidence="1">
    <location>
        <begin position="91"/>
        <end position="110"/>
    </location>
</feature>
<name>A0AAD7RQU2_9TELE</name>
<sequence>MRVIEASYVKQNSPFCRAIWMKASGLLLHFLIRPFPNSSNRQPWKSTSSAISVARVYEVSMTLWHCGNRTPPGAVFKRSLLYLGWDCPSPVRARAPPGQAPPPLDPTSHM</sequence>
<protein>
    <submittedName>
        <fullName evidence="2">Uncharacterized protein</fullName>
    </submittedName>
</protein>
<evidence type="ECO:0000313" key="2">
    <source>
        <dbReference type="EMBL" id="KAJ8388622.1"/>
    </source>
</evidence>